<protein>
    <submittedName>
        <fullName evidence="1">Uncharacterized protein</fullName>
    </submittedName>
</protein>
<organism evidence="1 2">
    <name type="scientific">Vitis vinifera</name>
    <name type="common">Grape</name>
    <dbReference type="NCBI Taxonomy" id="29760"/>
    <lineage>
        <taxon>Eukaryota</taxon>
        <taxon>Viridiplantae</taxon>
        <taxon>Streptophyta</taxon>
        <taxon>Embryophyta</taxon>
        <taxon>Tracheophyta</taxon>
        <taxon>Spermatophyta</taxon>
        <taxon>Magnoliopsida</taxon>
        <taxon>eudicotyledons</taxon>
        <taxon>Gunneridae</taxon>
        <taxon>Pentapetalae</taxon>
        <taxon>rosids</taxon>
        <taxon>Vitales</taxon>
        <taxon>Vitaceae</taxon>
        <taxon>Viteae</taxon>
        <taxon>Vitis</taxon>
    </lineage>
</organism>
<dbReference type="AlphaFoldDB" id="F6H685"/>
<gene>
    <name evidence="1" type="ordered locus">VIT_03s0091g01280</name>
</gene>
<dbReference type="HOGENOM" id="CLU_3393188_0_0_1"/>
<dbReference type="Proteomes" id="UP000009183">
    <property type="component" value="Chromosome 3"/>
</dbReference>
<reference evidence="2" key="1">
    <citation type="journal article" date="2007" name="Nature">
        <title>The grapevine genome sequence suggests ancestral hexaploidization in major angiosperm phyla.</title>
        <authorList>
            <consortium name="The French-Italian Public Consortium for Grapevine Genome Characterization."/>
            <person name="Jaillon O."/>
            <person name="Aury J.-M."/>
            <person name="Noel B."/>
            <person name="Policriti A."/>
            <person name="Clepet C."/>
            <person name="Casagrande A."/>
            <person name="Choisne N."/>
            <person name="Aubourg S."/>
            <person name="Vitulo N."/>
            <person name="Jubin C."/>
            <person name="Vezzi A."/>
            <person name="Legeai F."/>
            <person name="Hugueney P."/>
            <person name="Dasilva C."/>
            <person name="Horner D."/>
            <person name="Mica E."/>
            <person name="Jublot D."/>
            <person name="Poulain J."/>
            <person name="Bruyere C."/>
            <person name="Billault A."/>
            <person name="Segurens B."/>
            <person name="Gouyvenoux M."/>
            <person name="Ugarte E."/>
            <person name="Cattonaro F."/>
            <person name="Anthouard V."/>
            <person name="Vico V."/>
            <person name="Del Fabbro C."/>
            <person name="Alaux M."/>
            <person name="Di Gaspero G."/>
            <person name="Dumas V."/>
            <person name="Felice N."/>
            <person name="Paillard S."/>
            <person name="Juman I."/>
            <person name="Moroldo M."/>
            <person name="Scalabrin S."/>
            <person name="Canaguier A."/>
            <person name="Le Clainche I."/>
            <person name="Malacrida G."/>
            <person name="Durand E."/>
            <person name="Pesole G."/>
            <person name="Laucou V."/>
            <person name="Chatelet P."/>
            <person name="Merdinoglu D."/>
            <person name="Delledonne M."/>
            <person name="Pezzotti M."/>
            <person name="Lecharny A."/>
            <person name="Scarpelli C."/>
            <person name="Artiguenave F."/>
            <person name="Pe M.E."/>
            <person name="Valle G."/>
            <person name="Morgante M."/>
            <person name="Caboche M."/>
            <person name="Adam-Blondon A.-F."/>
            <person name="Weissenbach J."/>
            <person name="Quetier F."/>
            <person name="Wincker P."/>
        </authorList>
    </citation>
    <scope>NUCLEOTIDE SEQUENCE [LARGE SCALE GENOMIC DNA]</scope>
    <source>
        <strain evidence="2">cv. Pinot noir / PN40024</strain>
    </source>
</reference>
<dbReference type="PaxDb" id="29760-VIT_03s0091g01280.t01"/>
<dbReference type="InParanoid" id="F6H685"/>
<name>F6H685_VITVI</name>
<proteinExistence type="predicted"/>
<evidence type="ECO:0000313" key="1">
    <source>
        <dbReference type="EMBL" id="CCB47685.1"/>
    </source>
</evidence>
<evidence type="ECO:0000313" key="2">
    <source>
        <dbReference type="Proteomes" id="UP000009183"/>
    </source>
</evidence>
<accession>F6H685</accession>
<dbReference type="EMBL" id="FN595242">
    <property type="protein sequence ID" value="CCB47685.1"/>
    <property type="molecule type" value="Genomic_DNA"/>
</dbReference>
<keyword evidence="2" id="KW-1185">Reference proteome</keyword>
<sequence length="32" mass="3474">MARSTVKSGWDSIKLLSSESGTTLEKCDDSIK</sequence>